<evidence type="ECO:0000313" key="2">
    <source>
        <dbReference type="EMBL" id="CAJ95173.1"/>
    </source>
</evidence>
<dbReference type="RefSeq" id="WP_011616534.1">
    <property type="nucleotide sequence ID" value="NC_008314.1"/>
</dbReference>
<dbReference type="InterPro" id="IPR047655">
    <property type="entry name" value="Transpos_IS630-like"/>
</dbReference>
<dbReference type="AlphaFoldDB" id="Q0K4A1"/>
<evidence type="ECO:0000313" key="3">
    <source>
        <dbReference type="Proteomes" id="UP000008210"/>
    </source>
</evidence>
<dbReference type="HOGENOM" id="CLU_463619_0_0_4"/>
<dbReference type="eggNOG" id="COG2909">
    <property type="taxonomic scope" value="Bacteria"/>
</dbReference>
<dbReference type="Gene3D" id="3.40.50.300">
    <property type="entry name" value="P-loop containing nucleotide triphosphate hydrolases"/>
    <property type="match status" value="1"/>
</dbReference>
<dbReference type="Proteomes" id="UP000008210">
    <property type="component" value="Chromosome 2"/>
</dbReference>
<dbReference type="SUPFAM" id="SSF46689">
    <property type="entry name" value="Homeodomain-like"/>
    <property type="match status" value="1"/>
</dbReference>
<feature type="domain" description="Orc1-like AAA ATPase" evidence="1">
    <location>
        <begin position="374"/>
        <end position="509"/>
    </location>
</feature>
<dbReference type="STRING" id="381666.H16_B0373"/>
<keyword evidence="3" id="KW-1185">Reference proteome</keyword>
<dbReference type="NCBIfam" id="NF033545">
    <property type="entry name" value="transpos_IS630"/>
    <property type="match status" value="1"/>
</dbReference>
<name>Q0K4A1_CUPNH</name>
<dbReference type="EMBL" id="AM260480">
    <property type="protein sequence ID" value="CAJ95173.1"/>
    <property type="molecule type" value="Genomic_DNA"/>
</dbReference>
<organism evidence="2 3">
    <name type="scientific">Cupriavidus necator (strain ATCC 17699 / DSM 428 / KCTC 22496 / NCIMB 10442 / H16 / Stanier 337)</name>
    <name type="common">Ralstonia eutropha</name>
    <dbReference type="NCBI Taxonomy" id="381666"/>
    <lineage>
        <taxon>Bacteria</taxon>
        <taxon>Pseudomonadati</taxon>
        <taxon>Pseudomonadota</taxon>
        <taxon>Betaproteobacteria</taxon>
        <taxon>Burkholderiales</taxon>
        <taxon>Burkholderiaceae</taxon>
        <taxon>Cupriavidus</taxon>
    </lineage>
</organism>
<dbReference type="InterPro" id="IPR027417">
    <property type="entry name" value="P-loop_NTPase"/>
</dbReference>
<accession>Q0K4A1</accession>
<dbReference type="eggNOG" id="COG3415">
    <property type="taxonomic scope" value="Bacteria"/>
</dbReference>
<proteinExistence type="predicted"/>
<dbReference type="KEGG" id="reh:H16_B0373"/>
<reference evidence="2 3" key="1">
    <citation type="journal article" date="2006" name="Nat. Biotechnol.">
        <title>Genome sequence of the bioplastic-producing 'Knallgas' bacterium Ralstonia eutropha H16.</title>
        <authorList>
            <person name="Pohlmann A."/>
            <person name="Fricke W.F."/>
            <person name="Reinecke F."/>
            <person name="Kusian B."/>
            <person name="Liesegang H."/>
            <person name="Cramm R."/>
            <person name="Eitinger T."/>
            <person name="Ewering C."/>
            <person name="Potter M."/>
            <person name="Schwartz E."/>
            <person name="Strittmatter A."/>
            <person name="Voss I."/>
            <person name="Gottschalk G."/>
            <person name="Steinbuechel A."/>
            <person name="Friedrich B."/>
            <person name="Bowien B."/>
        </authorList>
    </citation>
    <scope>NUCLEOTIDE SEQUENCE [LARGE SCALE GENOMIC DNA]</scope>
    <source>
        <strain evidence="3">ATCC 17699 / DSM 428 / KCTC 22496 / NCIMB 10442 / H16 / Stanier 337</strain>
    </source>
</reference>
<dbReference type="Pfam" id="PF13384">
    <property type="entry name" value="HTH_23"/>
    <property type="match status" value="1"/>
</dbReference>
<sequence>MRSAPPIVLTEQDRTRLEALAAAADAPARVAQRARIILLAAAGVQNQAIAPRLGIGRAQVARWRERYVQAGLAGILNDLPRGAPPVKVDVARMAVLTGTDGNGQPRAWGVQSLATELGVSPASVSRHRRAAGLVSGNMRRTGYLPPAPFTGGMAEIVALYVSAPEHALVLAFDGGEDQDSNAGALPRMCPAPAQQRSLTASLLTASLLTALRVLDGELAQAPSGSGRHRQWLAFLQEVDAATVPGRSLWVFADNHACHQHAEVQQWLERHPRITVQLAPSAASWLRTVQGFLRESRAGQAACRTRFPSGIPEALAAIEAARRSRGAVPYRWIRERAAARVTDARTPSGARRPVLPVVGTKVLPPHGTGQLMPREALMARLMQSRRHRCVVIQGQAGSGKTSVLVAWRKAMISFGYDVCWLSLSVEDNDPARFLDYLFASIAESAPTVAGKVQEVGAGHDGETLELRIIALVQELSRRTRDLVLMIDDLHHVSDSRILRALQLLLDYAPPQLHVAVASRTALELSMERLRLQNLLAEFDMRDLRFSPEESARFLLDRLGSITPADAAAMHELTDGWVAGLQLLAIGLRK</sequence>
<dbReference type="Pfam" id="PF13191">
    <property type="entry name" value="AAA_16"/>
    <property type="match status" value="1"/>
</dbReference>
<dbReference type="SUPFAM" id="SSF52540">
    <property type="entry name" value="P-loop containing nucleoside triphosphate hydrolases"/>
    <property type="match status" value="1"/>
</dbReference>
<dbReference type="InterPro" id="IPR041664">
    <property type="entry name" value="AAA_16"/>
</dbReference>
<dbReference type="InterPro" id="IPR009057">
    <property type="entry name" value="Homeodomain-like_sf"/>
</dbReference>
<gene>
    <name evidence="2" type="ordered locus">H16_B0373</name>
</gene>
<evidence type="ECO:0000259" key="1">
    <source>
        <dbReference type="Pfam" id="PF13191"/>
    </source>
</evidence>
<protein>
    <submittedName>
        <fullName evidence="2">Transposase or inactivated derivative</fullName>
    </submittedName>
</protein>